<reference evidence="6 7" key="1">
    <citation type="submission" date="2019-11" db="EMBL/GenBank/DDBJ databases">
        <title>Epiphytic Pseudomonas syringae from cherry orchards.</title>
        <authorList>
            <person name="Hulin M.T."/>
        </authorList>
    </citation>
    <scope>NUCLEOTIDE SEQUENCE [LARGE SCALE GENOMIC DNA]</scope>
    <source>
        <strain evidence="6 7">PA-6-9F</strain>
    </source>
</reference>
<dbReference type="AlphaFoldDB" id="A0AAW5AA47"/>
<comment type="caution">
    <text evidence="6">The sequence shown here is derived from an EMBL/GenBank/DDBJ whole genome shotgun (WGS) entry which is preliminary data.</text>
</comment>
<evidence type="ECO:0000256" key="2">
    <source>
        <dbReference type="ARBA" id="ARBA00023224"/>
    </source>
</evidence>
<dbReference type="GO" id="GO:0007165">
    <property type="term" value="P:signal transduction"/>
    <property type="evidence" value="ECO:0007669"/>
    <property type="project" value="UniProtKB-KW"/>
</dbReference>
<gene>
    <name evidence="6" type="ORF">GIW75_11970</name>
</gene>
<dbReference type="GO" id="GO:0006935">
    <property type="term" value="P:chemotaxis"/>
    <property type="evidence" value="ECO:0007669"/>
    <property type="project" value="UniProtKB-KW"/>
</dbReference>
<dbReference type="PANTHER" id="PTHR43531:SF11">
    <property type="entry name" value="METHYL-ACCEPTING CHEMOTAXIS PROTEIN 3"/>
    <property type="match status" value="1"/>
</dbReference>
<dbReference type="Proteomes" id="UP000814172">
    <property type="component" value="Unassembled WGS sequence"/>
</dbReference>
<dbReference type="PROSITE" id="PS50111">
    <property type="entry name" value="CHEMOTAXIS_TRANSDUC_2"/>
    <property type="match status" value="1"/>
</dbReference>
<name>A0AAW5AA47_9PSED</name>
<comment type="similarity">
    <text evidence="3">Belongs to the methyl-accepting chemotaxis (MCP) protein family.</text>
</comment>
<dbReference type="Gene3D" id="1.10.287.950">
    <property type="entry name" value="Methyl-accepting chemotaxis protein"/>
    <property type="match status" value="1"/>
</dbReference>
<evidence type="ECO:0000259" key="5">
    <source>
        <dbReference type="PROSITE" id="PS50111"/>
    </source>
</evidence>
<dbReference type="InterPro" id="IPR051310">
    <property type="entry name" value="MCP_chemotaxis"/>
</dbReference>
<protein>
    <recommendedName>
        <fullName evidence="5">Methyl-accepting transducer domain-containing protein</fullName>
    </recommendedName>
</protein>
<dbReference type="Pfam" id="PF00015">
    <property type="entry name" value="MCPsignal"/>
    <property type="match status" value="1"/>
</dbReference>
<evidence type="ECO:0000256" key="1">
    <source>
        <dbReference type="ARBA" id="ARBA00022500"/>
    </source>
</evidence>
<evidence type="ECO:0000256" key="3">
    <source>
        <dbReference type="ARBA" id="ARBA00029447"/>
    </source>
</evidence>
<evidence type="ECO:0000313" key="6">
    <source>
        <dbReference type="EMBL" id="MCF5057670.1"/>
    </source>
</evidence>
<dbReference type="PRINTS" id="PR00260">
    <property type="entry name" value="CHEMTRNSDUCR"/>
</dbReference>
<dbReference type="SUPFAM" id="SSF58104">
    <property type="entry name" value="Methyl-accepting chemotaxis protein (MCP) signaling domain"/>
    <property type="match status" value="1"/>
</dbReference>
<evidence type="ECO:0000256" key="4">
    <source>
        <dbReference type="PROSITE-ProRule" id="PRU00284"/>
    </source>
</evidence>
<dbReference type="InterPro" id="IPR004089">
    <property type="entry name" value="MCPsignal_dom"/>
</dbReference>
<dbReference type="GO" id="GO:0016020">
    <property type="term" value="C:membrane"/>
    <property type="evidence" value="ECO:0007669"/>
    <property type="project" value="InterPro"/>
</dbReference>
<dbReference type="InterPro" id="IPR004090">
    <property type="entry name" value="Chemotax_Me-accpt_rcpt"/>
</dbReference>
<feature type="domain" description="Methyl-accepting transducer" evidence="5">
    <location>
        <begin position="128"/>
        <end position="302"/>
    </location>
</feature>
<sequence length="376" mass="40729">MGNPKVLAGLGLTNLLLCTLLAEWWWQGAAWGLAVFALSGWSLARTAGAAEQSSELSDEPNINAAQTQRLSDLQALLRGVIPTWTQHLNLARSQVGEAIIGLSSGFAGVSQRLFTGAQQSSSLQGGRAIETIQQAEQGLHQIIDALHQTQAYRATLVSEISSIASHTHDLSRMAEQVGKIADQTNLLALNAAIEAARAGESGRGFSVVADEVRKLSRQSGETGKHIRATVSTVTEAIDKAQQISAQFAERERSLVQLSQSLAERIVGDFNTTAQELQYSLDELHQERSLLESDVNQLVMHLQFQDRVDQIVSHIVDDMQRLEQAGGQLLDHDACLPPVQSWLSRLSATYTTLEQQALHEGQHAAGPANNASSVTFF</sequence>
<proteinExistence type="inferred from homology"/>
<accession>A0AAW5AA47</accession>
<dbReference type="RefSeq" id="WP_130202165.1">
    <property type="nucleotide sequence ID" value="NZ_WKEB01000052.1"/>
</dbReference>
<keyword evidence="1" id="KW-0145">Chemotaxis</keyword>
<dbReference type="GO" id="GO:0004888">
    <property type="term" value="F:transmembrane signaling receptor activity"/>
    <property type="evidence" value="ECO:0007669"/>
    <property type="project" value="InterPro"/>
</dbReference>
<keyword evidence="2 4" id="KW-0807">Transducer</keyword>
<dbReference type="SMART" id="SM00283">
    <property type="entry name" value="MA"/>
    <property type="match status" value="1"/>
</dbReference>
<organism evidence="6 7">
    <name type="scientific">Pseudomonas proteolytica</name>
    <dbReference type="NCBI Taxonomy" id="219574"/>
    <lineage>
        <taxon>Bacteria</taxon>
        <taxon>Pseudomonadati</taxon>
        <taxon>Pseudomonadota</taxon>
        <taxon>Gammaproteobacteria</taxon>
        <taxon>Pseudomonadales</taxon>
        <taxon>Pseudomonadaceae</taxon>
        <taxon>Pseudomonas</taxon>
    </lineage>
</organism>
<keyword evidence="7" id="KW-1185">Reference proteome</keyword>
<dbReference type="PANTHER" id="PTHR43531">
    <property type="entry name" value="PROTEIN ICFG"/>
    <property type="match status" value="1"/>
</dbReference>
<dbReference type="EMBL" id="WKEW01000031">
    <property type="protein sequence ID" value="MCF5057670.1"/>
    <property type="molecule type" value="Genomic_DNA"/>
</dbReference>
<evidence type="ECO:0000313" key="7">
    <source>
        <dbReference type="Proteomes" id="UP000814172"/>
    </source>
</evidence>